<comment type="caution">
    <text evidence="2">The sequence shown here is derived from an EMBL/GenBank/DDBJ whole genome shotgun (WGS) entry which is preliminary data.</text>
</comment>
<dbReference type="PANTHER" id="PTHR43060">
    <property type="entry name" value="3-HYDROXYISOBUTYRATE DEHYDROGENASE-LIKE 1, MITOCHONDRIAL-RELATED"/>
    <property type="match status" value="1"/>
</dbReference>
<evidence type="ECO:0000313" key="2">
    <source>
        <dbReference type="EMBL" id="KAJ6340272.1"/>
    </source>
</evidence>
<reference evidence="2" key="2">
    <citation type="journal article" date="2023" name="Int. J. Mol. Sci.">
        <title>De Novo Assembly and Annotation of 11 Diverse Shrub Willow (Salix) Genomes Reveals Novel Gene Organization in Sex-Linked Regions.</title>
        <authorList>
            <person name="Hyden B."/>
            <person name="Feng K."/>
            <person name="Yates T.B."/>
            <person name="Jawdy S."/>
            <person name="Cereghino C."/>
            <person name="Smart L.B."/>
            <person name="Muchero W."/>
        </authorList>
    </citation>
    <scope>NUCLEOTIDE SEQUENCE</scope>
    <source>
        <tissue evidence="2">Shoot tip</tissue>
    </source>
</reference>
<dbReference type="PANTHER" id="PTHR43060:SF17">
    <property type="entry name" value="L-THREONATE DEHYDROGENASE"/>
    <property type="match status" value="1"/>
</dbReference>
<organism evidence="2 3">
    <name type="scientific">Salix suchowensis</name>
    <dbReference type="NCBI Taxonomy" id="1278906"/>
    <lineage>
        <taxon>Eukaryota</taxon>
        <taxon>Viridiplantae</taxon>
        <taxon>Streptophyta</taxon>
        <taxon>Embryophyta</taxon>
        <taxon>Tracheophyta</taxon>
        <taxon>Spermatophyta</taxon>
        <taxon>Magnoliopsida</taxon>
        <taxon>eudicotyledons</taxon>
        <taxon>Gunneridae</taxon>
        <taxon>Pentapetalae</taxon>
        <taxon>rosids</taxon>
        <taxon>fabids</taxon>
        <taxon>Malpighiales</taxon>
        <taxon>Salicaceae</taxon>
        <taxon>Saliceae</taxon>
        <taxon>Salix</taxon>
    </lineage>
</organism>
<dbReference type="Proteomes" id="UP001141253">
    <property type="component" value="Chromosome 15W"/>
</dbReference>
<dbReference type="InterPro" id="IPR006115">
    <property type="entry name" value="6PGDH_NADP-bd"/>
</dbReference>
<dbReference type="EMBL" id="JAPFFI010000020">
    <property type="protein sequence ID" value="KAJ6340272.1"/>
    <property type="molecule type" value="Genomic_DNA"/>
</dbReference>
<proteinExistence type="predicted"/>
<name>A0ABQ9AIC8_9ROSI</name>
<evidence type="ECO:0000313" key="3">
    <source>
        <dbReference type="Proteomes" id="UP001141253"/>
    </source>
</evidence>
<dbReference type="Gene3D" id="3.40.50.720">
    <property type="entry name" value="NAD(P)-binding Rossmann-like Domain"/>
    <property type="match status" value="1"/>
</dbReference>
<dbReference type="Pfam" id="PF03446">
    <property type="entry name" value="NAD_binding_2"/>
    <property type="match status" value="1"/>
</dbReference>
<feature type="domain" description="6-phosphogluconate dehydrogenase NADP-binding" evidence="1">
    <location>
        <begin position="11"/>
        <end position="168"/>
    </location>
</feature>
<reference evidence="2" key="1">
    <citation type="submission" date="2022-10" db="EMBL/GenBank/DDBJ databases">
        <authorList>
            <person name="Hyden B.L."/>
            <person name="Feng K."/>
            <person name="Yates T."/>
            <person name="Jawdy S."/>
            <person name="Smart L.B."/>
            <person name="Muchero W."/>
        </authorList>
    </citation>
    <scope>NUCLEOTIDE SEQUENCE</scope>
    <source>
        <tissue evidence="2">Shoot tip</tissue>
    </source>
</reference>
<dbReference type="InterPro" id="IPR036291">
    <property type="entry name" value="NAD(P)-bd_dom_sf"/>
</dbReference>
<evidence type="ECO:0000259" key="1">
    <source>
        <dbReference type="Pfam" id="PF03446"/>
    </source>
</evidence>
<accession>A0ABQ9AIC8</accession>
<protein>
    <recommendedName>
        <fullName evidence="1">6-phosphogluconate dehydrogenase NADP-binding domain-containing protein</fullName>
    </recommendedName>
</protein>
<dbReference type="SUPFAM" id="SSF51735">
    <property type="entry name" value="NAD(P)-binding Rossmann-fold domains"/>
    <property type="match status" value="1"/>
</dbReference>
<keyword evidence="3" id="KW-1185">Reference proteome</keyword>
<sequence length="186" mass="20121">MATDGDGVGVVGFVGLDDLSLDMAASLLRAGYKVQAFEIDETLVDKFLKLGGTRSASLIEAGKEVAALIVLISHVDQINDVFFGQQGVLKGLQKGALIILRSTILPSYIQNLEKRLRDEDSMAHLIEAYVSRGFSEVLEGRTMITSSGRSEANAKAQPILSAMCEKLFTFDKVKYALEGVISSWSC</sequence>
<gene>
    <name evidence="2" type="ORF">OIU77_008098</name>
</gene>